<dbReference type="InterPro" id="IPR036427">
    <property type="entry name" value="Bromodomain-like_sf"/>
</dbReference>
<feature type="region of interest" description="Disordered" evidence="3">
    <location>
        <begin position="318"/>
        <end position="434"/>
    </location>
</feature>
<keyword evidence="6" id="KW-1185">Reference proteome</keyword>
<evidence type="ECO:0000313" key="6">
    <source>
        <dbReference type="Proteomes" id="UP000054350"/>
    </source>
</evidence>
<name>A0A0L0RXL7_ALLM3</name>
<dbReference type="VEuPathDB" id="FungiDB:AMAG_01048"/>
<dbReference type="PRINTS" id="PR00503">
    <property type="entry name" value="BROMODOMAIN"/>
</dbReference>
<feature type="compositionally biased region" description="Low complexity" evidence="3">
    <location>
        <begin position="169"/>
        <end position="183"/>
    </location>
</feature>
<feature type="region of interest" description="Disordered" evidence="3">
    <location>
        <begin position="133"/>
        <end position="306"/>
    </location>
</feature>
<feature type="compositionally biased region" description="Acidic residues" evidence="3">
    <location>
        <begin position="385"/>
        <end position="398"/>
    </location>
</feature>
<dbReference type="EMBL" id="GG745328">
    <property type="protein sequence ID" value="KNE55117.1"/>
    <property type="molecule type" value="Genomic_DNA"/>
</dbReference>
<dbReference type="Pfam" id="PF00439">
    <property type="entry name" value="Bromodomain"/>
    <property type="match status" value="1"/>
</dbReference>
<feature type="compositionally biased region" description="Pro residues" evidence="3">
    <location>
        <begin position="261"/>
        <end position="270"/>
    </location>
</feature>
<dbReference type="SUPFAM" id="SSF47370">
    <property type="entry name" value="Bromodomain"/>
    <property type="match status" value="1"/>
</dbReference>
<dbReference type="SMART" id="SM00297">
    <property type="entry name" value="BROMO"/>
    <property type="match status" value="1"/>
</dbReference>
<feature type="domain" description="Bromo" evidence="4">
    <location>
        <begin position="543"/>
        <end position="593"/>
    </location>
</feature>
<evidence type="ECO:0000259" key="4">
    <source>
        <dbReference type="PROSITE" id="PS50014"/>
    </source>
</evidence>
<keyword evidence="1 2" id="KW-0103">Bromodomain</keyword>
<feature type="compositionally biased region" description="Pro residues" evidence="3">
    <location>
        <begin position="478"/>
        <end position="488"/>
    </location>
</feature>
<reference evidence="5 6" key="1">
    <citation type="submission" date="2009-11" db="EMBL/GenBank/DDBJ databases">
        <title>Annotation of Allomyces macrogynus ATCC 38327.</title>
        <authorList>
            <consortium name="The Broad Institute Genome Sequencing Platform"/>
            <person name="Russ C."/>
            <person name="Cuomo C."/>
            <person name="Burger G."/>
            <person name="Gray M.W."/>
            <person name="Holland P.W.H."/>
            <person name="King N."/>
            <person name="Lang F.B.F."/>
            <person name="Roger A.J."/>
            <person name="Ruiz-Trillo I."/>
            <person name="Young S.K."/>
            <person name="Zeng Q."/>
            <person name="Gargeya S."/>
            <person name="Fitzgerald M."/>
            <person name="Haas B."/>
            <person name="Abouelleil A."/>
            <person name="Alvarado L."/>
            <person name="Arachchi H.M."/>
            <person name="Berlin A."/>
            <person name="Chapman S.B."/>
            <person name="Gearin G."/>
            <person name="Goldberg J."/>
            <person name="Griggs A."/>
            <person name="Gujja S."/>
            <person name="Hansen M."/>
            <person name="Heiman D."/>
            <person name="Howarth C."/>
            <person name="Larimer J."/>
            <person name="Lui A."/>
            <person name="MacDonald P.J.P."/>
            <person name="McCowen C."/>
            <person name="Montmayeur A."/>
            <person name="Murphy C."/>
            <person name="Neiman D."/>
            <person name="Pearson M."/>
            <person name="Priest M."/>
            <person name="Roberts A."/>
            <person name="Saif S."/>
            <person name="Shea T."/>
            <person name="Sisk P."/>
            <person name="Stolte C."/>
            <person name="Sykes S."/>
            <person name="Wortman J."/>
            <person name="Nusbaum C."/>
            <person name="Birren B."/>
        </authorList>
    </citation>
    <scope>NUCLEOTIDE SEQUENCE [LARGE SCALE GENOMIC DNA]</scope>
    <source>
        <strain evidence="5 6">ATCC 38327</strain>
    </source>
</reference>
<evidence type="ECO:0000313" key="5">
    <source>
        <dbReference type="EMBL" id="KNE55117.1"/>
    </source>
</evidence>
<dbReference type="OMA" id="ADECEAR"/>
<feature type="compositionally biased region" description="Low complexity" evidence="3">
    <location>
        <begin position="193"/>
        <end position="205"/>
    </location>
</feature>
<evidence type="ECO:0000256" key="2">
    <source>
        <dbReference type="PROSITE-ProRule" id="PRU00035"/>
    </source>
</evidence>
<dbReference type="GO" id="GO:0035267">
    <property type="term" value="C:NuA4 histone acetyltransferase complex"/>
    <property type="evidence" value="ECO:0007669"/>
    <property type="project" value="TreeGrafter"/>
</dbReference>
<feature type="region of interest" description="Disordered" evidence="3">
    <location>
        <begin position="449"/>
        <end position="501"/>
    </location>
</feature>
<organism evidence="5 6">
    <name type="scientific">Allomyces macrogynus (strain ATCC 38327)</name>
    <name type="common">Allomyces javanicus var. macrogynus</name>
    <dbReference type="NCBI Taxonomy" id="578462"/>
    <lineage>
        <taxon>Eukaryota</taxon>
        <taxon>Fungi</taxon>
        <taxon>Fungi incertae sedis</taxon>
        <taxon>Blastocladiomycota</taxon>
        <taxon>Blastocladiomycetes</taxon>
        <taxon>Blastocladiales</taxon>
        <taxon>Blastocladiaceae</taxon>
        <taxon>Allomyces</taxon>
    </lineage>
</organism>
<evidence type="ECO:0000256" key="1">
    <source>
        <dbReference type="ARBA" id="ARBA00023117"/>
    </source>
</evidence>
<feature type="compositionally biased region" description="Low complexity" evidence="3">
    <location>
        <begin position="279"/>
        <end position="306"/>
    </location>
</feature>
<feature type="compositionally biased region" description="Low complexity" evidence="3">
    <location>
        <begin position="246"/>
        <end position="260"/>
    </location>
</feature>
<dbReference type="AlphaFoldDB" id="A0A0L0RXL7"/>
<dbReference type="OrthoDB" id="1742084at2759"/>
<dbReference type="Proteomes" id="UP000054350">
    <property type="component" value="Unassembled WGS sequence"/>
</dbReference>
<dbReference type="PROSITE" id="PS50014">
    <property type="entry name" value="BROMODOMAIN_2"/>
    <property type="match status" value="1"/>
</dbReference>
<dbReference type="PANTHER" id="PTHR15398">
    <property type="entry name" value="BROMODOMAIN-CONTAINING PROTEIN 8"/>
    <property type="match status" value="1"/>
</dbReference>
<protein>
    <recommendedName>
        <fullName evidence="4">Bromo domain-containing protein</fullName>
    </recommendedName>
</protein>
<reference evidence="6" key="2">
    <citation type="submission" date="2009-11" db="EMBL/GenBank/DDBJ databases">
        <title>The Genome Sequence of Allomyces macrogynus strain ATCC 38327.</title>
        <authorList>
            <consortium name="The Broad Institute Genome Sequencing Platform"/>
            <person name="Russ C."/>
            <person name="Cuomo C."/>
            <person name="Shea T."/>
            <person name="Young S.K."/>
            <person name="Zeng Q."/>
            <person name="Koehrsen M."/>
            <person name="Haas B."/>
            <person name="Borodovsky M."/>
            <person name="Guigo R."/>
            <person name="Alvarado L."/>
            <person name="Berlin A."/>
            <person name="Borenstein D."/>
            <person name="Chen Z."/>
            <person name="Engels R."/>
            <person name="Freedman E."/>
            <person name="Gellesch M."/>
            <person name="Goldberg J."/>
            <person name="Griggs A."/>
            <person name="Gujja S."/>
            <person name="Heiman D."/>
            <person name="Hepburn T."/>
            <person name="Howarth C."/>
            <person name="Jen D."/>
            <person name="Larson L."/>
            <person name="Lewis B."/>
            <person name="Mehta T."/>
            <person name="Park D."/>
            <person name="Pearson M."/>
            <person name="Roberts A."/>
            <person name="Saif S."/>
            <person name="Shenoy N."/>
            <person name="Sisk P."/>
            <person name="Stolte C."/>
            <person name="Sykes S."/>
            <person name="Walk T."/>
            <person name="White J."/>
            <person name="Yandava C."/>
            <person name="Burger G."/>
            <person name="Gray M.W."/>
            <person name="Holland P.W.H."/>
            <person name="King N."/>
            <person name="Lang F.B.F."/>
            <person name="Roger A.J."/>
            <person name="Ruiz-Trillo I."/>
            <person name="Lander E."/>
            <person name="Nusbaum C."/>
        </authorList>
    </citation>
    <scope>NUCLEOTIDE SEQUENCE [LARGE SCALE GENOMIC DNA]</scope>
    <source>
        <strain evidence="6">ATCC 38327</strain>
    </source>
</reference>
<feature type="region of interest" description="Disordered" evidence="3">
    <location>
        <begin position="624"/>
        <end position="686"/>
    </location>
</feature>
<feature type="compositionally biased region" description="Basic and acidic residues" evidence="3">
    <location>
        <begin position="641"/>
        <end position="654"/>
    </location>
</feature>
<proteinExistence type="predicted"/>
<dbReference type="PANTHER" id="PTHR15398:SF4">
    <property type="entry name" value="BROMODOMAIN-CONTAINING PROTEIN 8 ISOFORM X1"/>
    <property type="match status" value="1"/>
</dbReference>
<gene>
    <name evidence="5" type="ORF">AMAG_01048</name>
</gene>
<dbReference type="STRING" id="578462.A0A0L0RXL7"/>
<accession>A0A0L0RXL7</accession>
<feature type="compositionally biased region" description="Polar residues" evidence="3">
    <location>
        <begin position="458"/>
        <end position="468"/>
    </location>
</feature>
<evidence type="ECO:0000256" key="3">
    <source>
        <dbReference type="SAM" id="MobiDB-lite"/>
    </source>
</evidence>
<dbReference type="GO" id="GO:0006325">
    <property type="term" value="P:chromatin organization"/>
    <property type="evidence" value="ECO:0007669"/>
    <property type="project" value="UniProtKB-ARBA"/>
</dbReference>
<feature type="compositionally biased region" description="Low complexity" evidence="3">
    <location>
        <begin position="624"/>
        <end position="635"/>
    </location>
</feature>
<feature type="compositionally biased region" description="Low complexity" evidence="3">
    <location>
        <begin position="141"/>
        <end position="160"/>
    </location>
</feature>
<dbReference type="InterPro" id="IPR001487">
    <property type="entry name" value="Bromodomain"/>
</dbReference>
<sequence length="686" mass="70841">MAATGAAPAATTVDTVVTVPPSTSTTTTAREPWQTQDYLLLLAAVQRSGGLPVRNWHHVQQLLHSCPLASTRLRAAGPKTLEWHCQQFMHDQQPFGTPLSLDVALQVLYAKRFRELYNSIQSEDDVLREELRKLYPPPSTPGSSATPALSSTPVPDAAPDSVPPPLPIAAPSRDAPSAARRGSTGPVSSPTRAPAGDSAPGSAADQPADAATTRAEDCSPDADAPMAVDSPPPSSDAVDEPMDVDTSPVTNPTSTTAAAPAPSPAVPSPASPVIDGICTPPAATTTSDANTPAPPTTAATDVSAPATHPLTQVMDMDVGTDADTAPSSEHSSELAIALPDSDAHAIALPDPTPTSPSAFPPWAGARRGSRVVVESSASADGGGEGAEEDGEDGNDESSEVISLDVEFSDTMSEARGGGAVVPARVKDEDAEDGEDAVVAAAARALRETTAGSDVTMGEATSSSEPVSRTASVDATTSAPPPTAAPAAPPARRGRRASLKQGDDKYKAWRRLCLHKWDDIASLRLGNTFQSHGGRRDTDLGETYRTVIKQPMDLKTIRQRVRDGSVHATDEFHRDLLLMLANTCMYFPPGSDWHAMALEMKGEVEVQMGQFRSVEAAAAARVAGGAHGGSPALSAGAGAGVEKPDARPVLGRRDVSPSPLPEPMVVSTSGADGDEGEGGFAVKTEMG</sequence>
<dbReference type="Gene3D" id="1.20.920.10">
    <property type="entry name" value="Bromodomain-like"/>
    <property type="match status" value="1"/>
</dbReference>